<dbReference type="HOGENOM" id="CLU_1678578_0_0_1"/>
<gene>
    <name evidence="1" type="ORF">PGUG_01471</name>
</gene>
<dbReference type="KEGG" id="pgu:PGUG_01471"/>
<dbReference type="EMBL" id="CH408156">
    <property type="protein sequence ID" value="EDK37374.2"/>
    <property type="molecule type" value="Genomic_DNA"/>
</dbReference>
<reference evidence="1 2" key="1">
    <citation type="journal article" date="2009" name="Nature">
        <title>Evolution of pathogenicity and sexual reproduction in eight Candida genomes.</title>
        <authorList>
            <person name="Butler G."/>
            <person name="Rasmussen M.D."/>
            <person name="Lin M.F."/>
            <person name="Santos M.A."/>
            <person name="Sakthikumar S."/>
            <person name="Munro C.A."/>
            <person name="Rheinbay E."/>
            <person name="Grabherr M."/>
            <person name="Forche A."/>
            <person name="Reedy J.L."/>
            <person name="Agrafioti I."/>
            <person name="Arnaud M.B."/>
            <person name="Bates S."/>
            <person name="Brown A.J."/>
            <person name="Brunke S."/>
            <person name="Costanzo M.C."/>
            <person name="Fitzpatrick D.A."/>
            <person name="de Groot P.W."/>
            <person name="Harris D."/>
            <person name="Hoyer L.L."/>
            <person name="Hube B."/>
            <person name="Klis F.M."/>
            <person name="Kodira C."/>
            <person name="Lennard N."/>
            <person name="Logue M.E."/>
            <person name="Martin R."/>
            <person name="Neiman A.M."/>
            <person name="Nikolaou E."/>
            <person name="Quail M.A."/>
            <person name="Quinn J."/>
            <person name="Santos M.C."/>
            <person name="Schmitzberger F.F."/>
            <person name="Sherlock G."/>
            <person name="Shah P."/>
            <person name="Silverstein K.A."/>
            <person name="Skrzypek M.S."/>
            <person name="Soll D."/>
            <person name="Staggs R."/>
            <person name="Stansfield I."/>
            <person name="Stumpf M.P."/>
            <person name="Sudbery P.E."/>
            <person name="Srikantha T."/>
            <person name="Zeng Q."/>
            <person name="Berman J."/>
            <person name="Berriman M."/>
            <person name="Heitman J."/>
            <person name="Gow N.A."/>
            <person name="Lorenz M.C."/>
            <person name="Birren B.W."/>
            <person name="Kellis M."/>
            <person name="Cuomo C.A."/>
        </authorList>
    </citation>
    <scope>NUCLEOTIDE SEQUENCE [LARGE SCALE GENOMIC DNA]</scope>
    <source>
        <strain evidence="2">ATCC 6260 / CBS 566 / DSM 6381 / JCM 1539 / NBRC 10279 / NRRL Y-324</strain>
    </source>
</reference>
<organism evidence="1 2">
    <name type="scientific">Meyerozyma guilliermondii (strain ATCC 6260 / CBS 566 / DSM 6381 / JCM 1539 / NBRC 10279 / NRRL Y-324)</name>
    <name type="common">Yeast</name>
    <name type="synonym">Candida guilliermondii</name>
    <dbReference type="NCBI Taxonomy" id="294746"/>
    <lineage>
        <taxon>Eukaryota</taxon>
        <taxon>Fungi</taxon>
        <taxon>Dikarya</taxon>
        <taxon>Ascomycota</taxon>
        <taxon>Saccharomycotina</taxon>
        <taxon>Pichiomycetes</taxon>
        <taxon>Debaryomycetaceae</taxon>
        <taxon>Meyerozyma</taxon>
    </lineage>
</organism>
<evidence type="ECO:0000313" key="1">
    <source>
        <dbReference type="EMBL" id="EDK37374.2"/>
    </source>
</evidence>
<dbReference type="AlphaFoldDB" id="A5DDX0"/>
<keyword evidence="2" id="KW-1185">Reference proteome</keyword>
<name>A5DDX0_PICGU</name>
<dbReference type="Proteomes" id="UP000001997">
    <property type="component" value="Unassembled WGS sequence"/>
</dbReference>
<sequence>MLWHNRHRRATRNNSQQVIPATFNTSTVFLQQLFQRYGHLFFDGTWLIDVAQKYRTTWFPSFFHDQTTQTTHLLFYKWWVQRPPSRHWSRSKVYQTNPRQQGMEASIWACRLYPRETRSTRFLHHKRRLPYLYGCRRQSRNSSHRRFCPRVPPCMPR</sequence>
<protein>
    <submittedName>
        <fullName evidence="1">Uncharacterized protein</fullName>
    </submittedName>
</protein>
<dbReference type="InParanoid" id="A5DDX0"/>
<proteinExistence type="predicted"/>
<dbReference type="VEuPathDB" id="FungiDB:PGUG_01471"/>
<accession>A5DDX0</accession>
<dbReference type="GeneID" id="5127548"/>
<dbReference type="RefSeq" id="XP_001485801.2">
    <property type="nucleotide sequence ID" value="XM_001485751.1"/>
</dbReference>
<evidence type="ECO:0000313" key="2">
    <source>
        <dbReference type="Proteomes" id="UP000001997"/>
    </source>
</evidence>